<keyword evidence="3" id="KW-1185">Reference proteome</keyword>
<sequence length="699" mass="80459">MLHALFIVLIFTTISSSISFNDVFMLDRYNISENILSSQIITVNYTALPSLQVEKTKYKNVNFNNSKLFNLIWNNGVNDSMSVTGISITQYFDKYYVYYSSTYKKGRGINFLARKPLSCNIKKCDIGWIFFISEQKYYNFNSSETLDADYTILLSITSINNKINLRTIEIIDGNVLLSICPYINWLPKAEVVNLIPEDDIKDNGYFIESNTFAHIITPIYYRTKEATFFVCGKLKQLQQPDIDVGFNLIKSNNSTELKSLDYVINGEIKCNEQDDDRNYYHFGYTKMSENYKNKATVNKIDITKRSDYKLYAGQIIYIYKKEIFKREMETNDITESLNNTIIEASPECGLKVPDNLNVTIIPGFESFESVDYDSKNNTYIRFIKNGDMNNVFTLKCLSKIGDKYISYLDEFYSRYGEFTIHKDGDKKKEHLSSPSKIIFLAQDMDKFGRYYCKVKNKVSKYNEKLITFKKIYLIPDKGANFVIKNSMDKKNNLINCQKTYNLFAKIKKMEINFNGNDTQEVFNDFSQSVGQMSIDDNIVNYNFSKSSNPIQLQCVYETIIGTEFKTTQEFERLHQKDKEIVQVKSNKTMVIIIIVIVLITLVCVALITAIIIIKRKKTKKIVKINEVSNYSLSSSTSSSSSSLQLSKLIPNSTKDTKSINKNISKIPSKSKTINISSNSKDISQTSGYKKNKLLIIKVN</sequence>
<organism evidence="3 4">
    <name type="scientific">Strongyloides stercoralis</name>
    <name type="common">Threadworm</name>
    <dbReference type="NCBI Taxonomy" id="6248"/>
    <lineage>
        <taxon>Eukaryota</taxon>
        <taxon>Metazoa</taxon>
        <taxon>Ecdysozoa</taxon>
        <taxon>Nematoda</taxon>
        <taxon>Chromadorea</taxon>
        <taxon>Rhabditida</taxon>
        <taxon>Tylenchina</taxon>
        <taxon>Panagrolaimomorpha</taxon>
        <taxon>Strongyloidoidea</taxon>
        <taxon>Strongyloididae</taxon>
        <taxon>Strongyloides</taxon>
    </lineage>
</organism>
<accession>A0AAF5CRJ1</accession>
<evidence type="ECO:0000313" key="3">
    <source>
        <dbReference type="Proteomes" id="UP000035681"/>
    </source>
</evidence>
<dbReference type="Proteomes" id="UP000035681">
    <property type="component" value="Unplaced"/>
</dbReference>
<feature type="transmembrane region" description="Helical" evidence="1">
    <location>
        <begin position="589"/>
        <end position="613"/>
    </location>
</feature>
<name>A0AAF5CRJ1_STRER</name>
<evidence type="ECO:0000313" key="4">
    <source>
        <dbReference type="WBParaSite" id="TCONS_00000711.p1"/>
    </source>
</evidence>
<dbReference type="AlphaFoldDB" id="A0AAF5CRJ1"/>
<keyword evidence="1" id="KW-0472">Membrane</keyword>
<keyword evidence="1" id="KW-1133">Transmembrane helix</keyword>
<evidence type="ECO:0000256" key="2">
    <source>
        <dbReference type="SAM" id="SignalP"/>
    </source>
</evidence>
<keyword evidence="1" id="KW-0812">Transmembrane</keyword>
<dbReference type="WBParaSite" id="TCONS_00000711.p1">
    <property type="protein sequence ID" value="TCONS_00000711.p1"/>
    <property type="gene ID" value="XLOC_000688"/>
</dbReference>
<reference evidence="4" key="1">
    <citation type="submission" date="2024-02" db="UniProtKB">
        <authorList>
            <consortium name="WormBaseParasite"/>
        </authorList>
    </citation>
    <scope>IDENTIFICATION</scope>
</reference>
<keyword evidence="2" id="KW-0732">Signal</keyword>
<proteinExistence type="predicted"/>
<protein>
    <submittedName>
        <fullName evidence="4">Ig-like domain-containing protein</fullName>
    </submittedName>
</protein>
<evidence type="ECO:0000256" key="1">
    <source>
        <dbReference type="SAM" id="Phobius"/>
    </source>
</evidence>
<feature type="signal peptide" evidence="2">
    <location>
        <begin position="1"/>
        <end position="17"/>
    </location>
</feature>
<feature type="chain" id="PRO_5042187324" evidence="2">
    <location>
        <begin position="18"/>
        <end position="699"/>
    </location>
</feature>